<evidence type="ECO:0000256" key="1">
    <source>
        <dbReference type="SAM" id="Phobius"/>
    </source>
</evidence>
<gene>
    <name evidence="2" type="ORF">METZ01_LOCUS185123</name>
</gene>
<proteinExistence type="predicted"/>
<feature type="transmembrane region" description="Helical" evidence="1">
    <location>
        <begin position="6"/>
        <end position="22"/>
    </location>
</feature>
<keyword evidence="1" id="KW-1133">Transmembrane helix</keyword>
<dbReference type="EMBL" id="UINC01037174">
    <property type="protein sequence ID" value="SVB32269.1"/>
    <property type="molecule type" value="Genomic_DNA"/>
</dbReference>
<accession>A0A382D2E1</accession>
<keyword evidence="1" id="KW-0812">Transmembrane</keyword>
<keyword evidence="1" id="KW-0472">Membrane</keyword>
<organism evidence="2">
    <name type="scientific">marine metagenome</name>
    <dbReference type="NCBI Taxonomy" id="408172"/>
    <lineage>
        <taxon>unclassified sequences</taxon>
        <taxon>metagenomes</taxon>
        <taxon>ecological metagenomes</taxon>
    </lineage>
</organism>
<evidence type="ECO:0000313" key="2">
    <source>
        <dbReference type="EMBL" id="SVB32269.1"/>
    </source>
</evidence>
<reference evidence="2" key="1">
    <citation type="submission" date="2018-05" db="EMBL/GenBank/DDBJ databases">
        <authorList>
            <person name="Lanie J.A."/>
            <person name="Ng W.-L."/>
            <person name="Kazmierczak K.M."/>
            <person name="Andrzejewski T.M."/>
            <person name="Davidsen T.M."/>
            <person name="Wayne K.J."/>
            <person name="Tettelin H."/>
            <person name="Glass J.I."/>
            <person name="Rusch D."/>
            <person name="Podicherti R."/>
            <person name="Tsui H.-C.T."/>
            <person name="Winkler M.E."/>
        </authorList>
    </citation>
    <scope>NUCLEOTIDE SEQUENCE</scope>
</reference>
<protein>
    <submittedName>
        <fullName evidence="2">Uncharacterized protein</fullName>
    </submittedName>
</protein>
<sequence length="54" mass="6574">MFESTIVFAFYLMFGLISYKIYADLKSSRKIKVFSKMAKPIYDFKGRLLRHYFY</sequence>
<dbReference type="AlphaFoldDB" id="A0A382D2E1"/>
<name>A0A382D2E1_9ZZZZ</name>